<evidence type="ECO:0000256" key="4">
    <source>
        <dbReference type="ARBA" id="ARBA00022833"/>
    </source>
</evidence>
<name>A0A6A6BFD0_9PEZI</name>
<gene>
    <name evidence="11" type="ORF">K452DRAFT_271241</name>
</gene>
<keyword evidence="2" id="KW-0677">Repeat</keyword>
<keyword evidence="4" id="KW-0862">Zinc</keyword>
<dbReference type="Pfam" id="PF24883">
    <property type="entry name" value="NPHP3_N"/>
    <property type="match status" value="1"/>
</dbReference>
<evidence type="ECO:0000313" key="12">
    <source>
        <dbReference type="Proteomes" id="UP000799438"/>
    </source>
</evidence>
<dbReference type="PROSITE" id="PS00028">
    <property type="entry name" value="ZINC_FINGER_C2H2_1"/>
    <property type="match status" value="2"/>
</dbReference>
<evidence type="ECO:0000256" key="9">
    <source>
        <dbReference type="SAM" id="MobiDB-lite"/>
    </source>
</evidence>
<protein>
    <recommendedName>
        <fullName evidence="6">pH-response transcription factor pacC/RIM101</fullName>
    </recommendedName>
</protein>
<feature type="coiled-coil region" evidence="8">
    <location>
        <begin position="982"/>
        <end position="1021"/>
    </location>
</feature>
<comment type="similarity">
    <text evidence="5">Belongs to the pacC/RIM101 family.</text>
</comment>
<dbReference type="GeneID" id="54296524"/>
<dbReference type="FunFam" id="3.30.160.60:FF:000340">
    <property type="entry name" value="zinc finger protein 473 isoform X1"/>
    <property type="match status" value="1"/>
</dbReference>
<proteinExistence type="inferred from homology"/>
<evidence type="ECO:0000313" key="11">
    <source>
        <dbReference type="EMBL" id="KAF2141617.1"/>
    </source>
</evidence>
<feature type="region of interest" description="Disordered" evidence="9">
    <location>
        <begin position="1074"/>
        <end position="1105"/>
    </location>
</feature>
<evidence type="ECO:0000256" key="6">
    <source>
        <dbReference type="ARBA" id="ARBA00039490"/>
    </source>
</evidence>
<evidence type="ECO:0000256" key="5">
    <source>
        <dbReference type="ARBA" id="ARBA00038089"/>
    </source>
</evidence>
<dbReference type="SMART" id="SM00355">
    <property type="entry name" value="ZnF_C2H2"/>
    <property type="match status" value="4"/>
</dbReference>
<dbReference type="PROSITE" id="PS50157">
    <property type="entry name" value="ZINC_FINGER_C2H2_2"/>
    <property type="match status" value="2"/>
</dbReference>
<dbReference type="OrthoDB" id="21416at2759"/>
<dbReference type="Gene3D" id="3.30.160.60">
    <property type="entry name" value="Classic Zinc Finger"/>
    <property type="match status" value="2"/>
</dbReference>
<dbReference type="Pfam" id="PF22939">
    <property type="entry name" value="WHD_GPIID"/>
    <property type="match status" value="1"/>
</dbReference>
<evidence type="ECO:0000256" key="8">
    <source>
        <dbReference type="SAM" id="Coils"/>
    </source>
</evidence>
<dbReference type="AlphaFoldDB" id="A0A6A6BFD0"/>
<dbReference type="InterPro" id="IPR056125">
    <property type="entry name" value="DUF7708"/>
</dbReference>
<reference evidence="11" key="1">
    <citation type="journal article" date="2020" name="Stud. Mycol.">
        <title>101 Dothideomycetes genomes: a test case for predicting lifestyles and emergence of pathogens.</title>
        <authorList>
            <person name="Haridas S."/>
            <person name="Albert R."/>
            <person name="Binder M."/>
            <person name="Bloem J."/>
            <person name="Labutti K."/>
            <person name="Salamov A."/>
            <person name="Andreopoulos B."/>
            <person name="Baker S."/>
            <person name="Barry K."/>
            <person name="Bills G."/>
            <person name="Bluhm B."/>
            <person name="Cannon C."/>
            <person name="Castanera R."/>
            <person name="Culley D."/>
            <person name="Daum C."/>
            <person name="Ezra D."/>
            <person name="Gonzalez J."/>
            <person name="Henrissat B."/>
            <person name="Kuo A."/>
            <person name="Liang C."/>
            <person name="Lipzen A."/>
            <person name="Lutzoni F."/>
            <person name="Magnuson J."/>
            <person name="Mondo S."/>
            <person name="Nolan M."/>
            <person name="Ohm R."/>
            <person name="Pangilinan J."/>
            <person name="Park H.-J."/>
            <person name="Ramirez L."/>
            <person name="Alfaro M."/>
            <person name="Sun H."/>
            <person name="Tritt A."/>
            <person name="Yoshinaga Y."/>
            <person name="Zwiers L.-H."/>
            <person name="Turgeon B."/>
            <person name="Goodwin S."/>
            <person name="Spatafora J."/>
            <person name="Crous P."/>
            <person name="Grigoriev I."/>
        </authorList>
    </citation>
    <scope>NUCLEOTIDE SEQUENCE</scope>
    <source>
        <strain evidence="11">CBS 121167</strain>
    </source>
</reference>
<dbReference type="SUPFAM" id="SSF57667">
    <property type="entry name" value="beta-beta-alpha zinc fingers"/>
    <property type="match status" value="1"/>
</dbReference>
<evidence type="ECO:0000256" key="3">
    <source>
        <dbReference type="ARBA" id="ARBA00022771"/>
    </source>
</evidence>
<dbReference type="RefSeq" id="XP_033397329.1">
    <property type="nucleotide sequence ID" value="XM_033539028.1"/>
</dbReference>
<dbReference type="InterPro" id="IPR056884">
    <property type="entry name" value="NPHP3-like_N"/>
</dbReference>
<evidence type="ECO:0000259" key="10">
    <source>
        <dbReference type="PROSITE" id="PS50157"/>
    </source>
</evidence>
<dbReference type="Pfam" id="PF00096">
    <property type="entry name" value="zf-C2H2"/>
    <property type="match status" value="2"/>
</dbReference>
<keyword evidence="8" id="KW-0175">Coiled coil</keyword>
<evidence type="ECO:0000256" key="1">
    <source>
        <dbReference type="ARBA" id="ARBA00022723"/>
    </source>
</evidence>
<dbReference type="InterPro" id="IPR013087">
    <property type="entry name" value="Znf_C2H2_type"/>
</dbReference>
<evidence type="ECO:0000256" key="7">
    <source>
        <dbReference type="PROSITE-ProRule" id="PRU00042"/>
    </source>
</evidence>
<dbReference type="Gene3D" id="3.40.50.300">
    <property type="entry name" value="P-loop containing nucleotide triphosphate hydrolases"/>
    <property type="match status" value="1"/>
</dbReference>
<accession>A0A6A6BFD0</accession>
<dbReference type="EMBL" id="ML995486">
    <property type="protein sequence ID" value="KAF2141617.1"/>
    <property type="molecule type" value="Genomic_DNA"/>
</dbReference>
<keyword evidence="1" id="KW-0479">Metal-binding</keyword>
<dbReference type="PANTHER" id="PTHR10039">
    <property type="entry name" value="AMELOGENIN"/>
    <property type="match status" value="1"/>
</dbReference>
<feature type="domain" description="C2H2-type" evidence="10">
    <location>
        <begin position="909"/>
        <end position="936"/>
    </location>
</feature>
<sequence>MDTSQTSHAIEFQKVLKAFKLKANLSANEEMEFSFTTLQDLYNAIYKMQSHHESTRKMVYMKRLAPFLETMEQYGKVIEIFTNAADVVAFIWGPMKLLLQIASNFSEALSKLLDAYEKIGENMPQVQQYQSLFQESPHMRKVLTMMYENLLDFHQEALRYFRRRAWDKLFQATWRGFTSRIDEIVRNMHRHQDLLHTQANIVEFEEIIKIRAKIDADFQISREEQQGRQRSAIQHWLSAASSEVIQEKGCEVRAACPSSGHWFLADSRVLKWFNPNFCTTPLLWLNGIPGAGKTVLASLIVEKAQNIGVNIAFFYCKYEDTDRNSFIAVARGILSQLLQQNEDLVSSFYEKLSRSGETTLSSAKLAKELLDLAFGACGKTYLVLDGLDECNREERRKVSEYFRNVVCSLPRADADRIRCLFVSQDDGYARKDLKDIVSIKLTAEDNMEDIKSLVQIWEKKIQDKFHFDTTGQDIARTITERSQGMFLFATLMVQHLYNQPTLKDLQQEIQPDTFPRGLNEAYDRILKRIFDDSVSSQQERSSKILLELVVCTKRPLAWHEIQGAISVDLIERIVDETRRLTGDWKDWGSSLLELRSDESVDLVHSSAKKYLIEKGYVKTSEVDHNLNMKCLEYLCFDYLTLPVLETSDPDVIENVVLDGYFAFMEYSVAHWVSHFEADVTTPGHICLLENLEELVEDFLDIHWSNSTAEHLAVSNTMRTKLEPLRSWPSYDKLTQAIIFSRKQLGLFGRNPSDDDVLGLSRVVSGVRQVLERTALSAQALPSTHTKLVSMYGSKIFKCPKINCRFFHIGFDTQIQRDQHVARHERAFLCTIEGCPGATLGFVTLKVLEKHLLDNHDIDDTDEIEFPNVSTPAAKQGTGDIPCPECGKKFTKSYNMNAHLKAAHQNQKRHCCDECNKNFARRSDLLRHMKSHSGEKEHECGGLLKDGNTWGCGAKFTRADKLKQHLQSDAGRRCQQPLFEEQAQEKAERQEAEERERIRAEQAALELERIKIEEEAARERAKIEVTAQAREQARRHADAMAKEWMRIQQEEEGRKKTFRNAQEQSWRDALVKIPAITGEPPSPPKGSTPLPPFSSLCNAFPDKEFD</sequence>
<dbReference type="SUPFAM" id="SSF52540">
    <property type="entry name" value="P-loop containing nucleoside triphosphate hydrolases"/>
    <property type="match status" value="1"/>
</dbReference>
<keyword evidence="12" id="KW-1185">Reference proteome</keyword>
<dbReference type="Pfam" id="PF24809">
    <property type="entry name" value="DUF7708"/>
    <property type="match status" value="1"/>
</dbReference>
<dbReference type="PANTHER" id="PTHR10039:SF14">
    <property type="entry name" value="NACHT DOMAIN-CONTAINING PROTEIN"/>
    <property type="match status" value="1"/>
</dbReference>
<dbReference type="Proteomes" id="UP000799438">
    <property type="component" value="Unassembled WGS sequence"/>
</dbReference>
<evidence type="ECO:0000256" key="2">
    <source>
        <dbReference type="ARBA" id="ARBA00022737"/>
    </source>
</evidence>
<feature type="compositionally biased region" description="Pro residues" evidence="9">
    <location>
        <begin position="1079"/>
        <end position="1091"/>
    </location>
</feature>
<organism evidence="11 12">
    <name type="scientific">Aplosporella prunicola CBS 121167</name>
    <dbReference type="NCBI Taxonomy" id="1176127"/>
    <lineage>
        <taxon>Eukaryota</taxon>
        <taxon>Fungi</taxon>
        <taxon>Dikarya</taxon>
        <taxon>Ascomycota</taxon>
        <taxon>Pezizomycotina</taxon>
        <taxon>Dothideomycetes</taxon>
        <taxon>Dothideomycetes incertae sedis</taxon>
        <taxon>Botryosphaeriales</taxon>
        <taxon>Aplosporellaceae</taxon>
        <taxon>Aplosporella</taxon>
    </lineage>
</organism>
<dbReference type="GO" id="GO:0008270">
    <property type="term" value="F:zinc ion binding"/>
    <property type="evidence" value="ECO:0007669"/>
    <property type="project" value="UniProtKB-KW"/>
</dbReference>
<dbReference type="GO" id="GO:0005634">
    <property type="term" value="C:nucleus"/>
    <property type="evidence" value="ECO:0007669"/>
    <property type="project" value="UniProtKB-ARBA"/>
</dbReference>
<feature type="domain" description="C2H2-type" evidence="10">
    <location>
        <begin position="880"/>
        <end position="908"/>
    </location>
</feature>
<dbReference type="InterPro" id="IPR036236">
    <property type="entry name" value="Znf_C2H2_sf"/>
</dbReference>
<dbReference type="InterPro" id="IPR054471">
    <property type="entry name" value="GPIID_WHD"/>
</dbReference>
<keyword evidence="3 7" id="KW-0863">Zinc-finger</keyword>
<dbReference type="InterPro" id="IPR027417">
    <property type="entry name" value="P-loop_NTPase"/>
</dbReference>